<feature type="region of interest" description="Disordered" evidence="4">
    <location>
        <begin position="98"/>
        <end position="138"/>
    </location>
</feature>
<comment type="subcellular location">
    <subcellularLocation>
        <location evidence="1">Nucleus</location>
    </subcellularLocation>
</comment>
<dbReference type="EMBL" id="CAVLEF010000010">
    <property type="protein sequence ID" value="CAK1548335.1"/>
    <property type="molecule type" value="Genomic_DNA"/>
</dbReference>
<evidence type="ECO:0000259" key="5">
    <source>
        <dbReference type="Pfam" id="PF04935"/>
    </source>
</evidence>
<dbReference type="GO" id="GO:0042273">
    <property type="term" value="P:ribosomal large subunit biogenesis"/>
    <property type="evidence" value="ECO:0007669"/>
    <property type="project" value="TreeGrafter"/>
</dbReference>
<dbReference type="Pfam" id="PF04935">
    <property type="entry name" value="SURF6"/>
    <property type="match status" value="1"/>
</dbReference>
<keyword evidence="3" id="KW-0539">Nucleus</keyword>
<evidence type="ECO:0000256" key="1">
    <source>
        <dbReference type="ARBA" id="ARBA00004123"/>
    </source>
</evidence>
<comment type="similarity">
    <text evidence="2">Belongs to the SURF6 family.</text>
</comment>
<comment type="caution">
    <text evidence="6">The sequence shown here is derived from an EMBL/GenBank/DDBJ whole genome shotgun (WGS) entry which is preliminary data.</text>
</comment>
<dbReference type="InterPro" id="IPR029190">
    <property type="entry name" value="Rrp14/SURF6_C"/>
</dbReference>
<dbReference type="AlphaFoldDB" id="A0AAV1JIW5"/>
<dbReference type="GO" id="GO:0003723">
    <property type="term" value="F:RNA binding"/>
    <property type="evidence" value="ECO:0007669"/>
    <property type="project" value="TreeGrafter"/>
</dbReference>
<accession>A0AAV1JIW5</accession>
<feature type="region of interest" description="Disordered" evidence="4">
    <location>
        <begin position="225"/>
        <end position="284"/>
    </location>
</feature>
<sequence>MAIQKKPIKLKQIKNELLREMNFISNIFTFYAAPRKDEESDLMDFEITKGNNAGDDEEDKPKRAQSIAELEEKLEKVKSQNKNLKNKLLKKSLTSKLNKKIKKKERAKLNKNKIQKALEHSDKPKIEKPIAAPQPKPIFNTDGKLVFSKFDFANLGSKETTPKVHKDPKKILDDLKQQEQKVQELSEKDSDRAKNLKEKIAWKNLLQKAEGQKVKDDPVLLKKSIKKHEQKKKASKKQWQNRIQSVEGKKEERQKKRKENILKKKKEKKAKIIKTSEKRGRVVI</sequence>
<dbReference type="InterPro" id="IPR007019">
    <property type="entry name" value="SURF6"/>
</dbReference>
<dbReference type="GO" id="GO:0005730">
    <property type="term" value="C:nucleolus"/>
    <property type="evidence" value="ECO:0007669"/>
    <property type="project" value="TreeGrafter"/>
</dbReference>
<organism evidence="6 7">
    <name type="scientific">Leptosia nina</name>
    <dbReference type="NCBI Taxonomy" id="320188"/>
    <lineage>
        <taxon>Eukaryota</taxon>
        <taxon>Metazoa</taxon>
        <taxon>Ecdysozoa</taxon>
        <taxon>Arthropoda</taxon>
        <taxon>Hexapoda</taxon>
        <taxon>Insecta</taxon>
        <taxon>Pterygota</taxon>
        <taxon>Neoptera</taxon>
        <taxon>Endopterygota</taxon>
        <taxon>Lepidoptera</taxon>
        <taxon>Glossata</taxon>
        <taxon>Ditrysia</taxon>
        <taxon>Papilionoidea</taxon>
        <taxon>Pieridae</taxon>
        <taxon>Pierinae</taxon>
        <taxon>Leptosia</taxon>
    </lineage>
</organism>
<protein>
    <recommendedName>
        <fullName evidence="5">Ribosomal RNA-processing protein 14/surfeit locus protein 6 C-terminal domain-containing protein</fullName>
    </recommendedName>
</protein>
<feature type="compositionally biased region" description="Basic residues" evidence="4">
    <location>
        <begin position="225"/>
        <end position="236"/>
    </location>
</feature>
<evidence type="ECO:0000313" key="7">
    <source>
        <dbReference type="Proteomes" id="UP001497472"/>
    </source>
</evidence>
<feature type="compositionally biased region" description="Basic residues" evidence="4">
    <location>
        <begin position="263"/>
        <end position="272"/>
    </location>
</feature>
<feature type="compositionally biased region" description="Basic and acidic residues" evidence="4">
    <location>
        <begin position="274"/>
        <end position="284"/>
    </location>
</feature>
<feature type="domain" description="Ribosomal RNA-processing protein 14/surfeit locus protein 6 C-terminal" evidence="5">
    <location>
        <begin position="88"/>
        <end position="271"/>
    </location>
</feature>
<dbReference type="PANTHER" id="PTHR14369">
    <property type="entry name" value="SURFEIT LOCUS PROTEIN 6"/>
    <property type="match status" value="1"/>
</dbReference>
<dbReference type="Proteomes" id="UP001497472">
    <property type="component" value="Unassembled WGS sequence"/>
</dbReference>
<reference evidence="6 7" key="1">
    <citation type="submission" date="2023-11" db="EMBL/GenBank/DDBJ databases">
        <authorList>
            <person name="Okamura Y."/>
        </authorList>
    </citation>
    <scope>NUCLEOTIDE SEQUENCE [LARGE SCALE GENOMIC DNA]</scope>
</reference>
<feature type="compositionally biased region" description="Basic and acidic residues" evidence="4">
    <location>
        <begin position="247"/>
        <end position="262"/>
    </location>
</feature>
<feature type="compositionally biased region" description="Basic residues" evidence="4">
    <location>
        <begin position="98"/>
        <end position="114"/>
    </location>
</feature>
<evidence type="ECO:0000256" key="2">
    <source>
        <dbReference type="ARBA" id="ARBA00005904"/>
    </source>
</evidence>
<dbReference type="GO" id="GO:0042274">
    <property type="term" value="P:ribosomal small subunit biogenesis"/>
    <property type="evidence" value="ECO:0007669"/>
    <property type="project" value="TreeGrafter"/>
</dbReference>
<evidence type="ECO:0000313" key="6">
    <source>
        <dbReference type="EMBL" id="CAK1548335.1"/>
    </source>
</evidence>
<dbReference type="PANTHER" id="PTHR14369:SF0">
    <property type="entry name" value="SURFEIT LOCUS PROTEIN 6"/>
    <property type="match status" value="1"/>
</dbReference>
<dbReference type="GO" id="GO:0003677">
    <property type="term" value="F:DNA binding"/>
    <property type="evidence" value="ECO:0007669"/>
    <property type="project" value="TreeGrafter"/>
</dbReference>
<proteinExistence type="inferred from homology"/>
<evidence type="ECO:0000256" key="3">
    <source>
        <dbReference type="ARBA" id="ARBA00023242"/>
    </source>
</evidence>
<name>A0AAV1JIW5_9NEOP</name>
<keyword evidence="7" id="KW-1185">Reference proteome</keyword>
<evidence type="ECO:0000256" key="4">
    <source>
        <dbReference type="SAM" id="MobiDB-lite"/>
    </source>
</evidence>
<gene>
    <name evidence="6" type="ORF">LNINA_LOCUS7739</name>
</gene>
<feature type="compositionally biased region" description="Basic and acidic residues" evidence="4">
    <location>
        <begin position="116"/>
        <end position="128"/>
    </location>
</feature>
<feature type="region of interest" description="Disordered" evidence="4">
    <location>
        <begin position="44"/>
        <end position="66"/>
    </location>
</feature>